<dbReference type="InterPro" id="IPR023214">
    <property type="entry name" value="HAD_sf"/>
</dbReference>
<evidence type="ECO:0000256" key="1">
    <source>
        <dbReference type="ARBA" id="ARBA00007958"/>
    </source>
</evidence>
<dbReference type="SUPFAM" id="SSF56784">
    <property type="entry name" value="HAD-like"/>
    <property type="match status" value="1"/>
</dbReference>
<reference evidence="3" key="1">
    <citation type="journal article" date="2012" name="J. Bacteriol.">
        <title>Complete genome sequence of the hydrogenotrophic, methanogenic archaeon Methanoculleus bourgensis strain MS2T, isolated from a sewage sludge digester.</title>
        <authorList>
            <person name="Maus I."/>
            <person name="Wibberg D."/>
            <person name="Stantscheff R."/>
            <person name="Eikmeyer F.G."/>
            <person name="Seffner A."/>
            <person name="Boelter J."/>
            <person name="Szczepanowski R."/>
            <person name="Blom J."/>
            <person name="Jaenicke S."/>
            <person name="Konig H."/>
            <person name="Puhler A."/>
            <person name="Schluter A."/>
        </authorList>
    </citation>
    <scope>NUCLEOTIDE SEQUENCE [LARGE SCALE GENOMIC DNA]</scope>
    <source>
        <strain evidence="3">ATCC 43281 / DSM 3045 / OCM 15 / MS2</strain>
    </source>
</reference>
<dbReference type="Proteomes" id="UP000009007">
    <property type="component" value="Chromosome I"/>
</dbReference>
<dbReference type="KEGG" id="mbg:BN140_0811"/>
<dbReference type="CDD" id="cd01427">
    <property type="entry name" value="HAD_like"/>
    <property type="match status" value="1"/>
</dbReference>
<dbReference type="PANTHER" id="PTHR43434">
    <property type="entry name" value="PHOSPHOGLYCOLATE PHOSPHATASE"/>
    <property type="match status" value="1"/>
</dbReference>
<dbReference type="Gene3D" id="1.10.150.240">
    <property type="entry name" value="Putative phosphatase, domain 2"/>
    <property type="match status" value="1"/>
</dbReference>
<dbReference type="HOGENOM" id="CLU_100976_0_0_2"/>
<protein>
    <submittedName>
        <fullName evidence="2">Phosphatase</fullName>
    </submittedName>
</protein>
<dbReference type="STRING" id="1201294.BN140_0811"/>
<keyword evidence="3" id="KW-1185">Reference proteome</keyword>
<accession>I7LLX2</accession>
<sequence length="235" mass="26659">MNGENICSNITLSTLILDFDGVIVESIPLKTVAFRKIFSFAPPEHLDEIIAFHLENGGMSRYDKFRHIYANILREPLTPKQEERLADEYVRLIFDAMLTVPYVEGAKELLRDCSRVLPLYIVSATPEGEMHEIARRRDLTKYFVRIYGSPKTKAECIREILEETGASPSEALFVGDAPNDWQAACETGVRFVARVRPGDTNRFAGRPGVEEIVENLHELRGYLRESICSSRSHTP</sequence>
<dbReference type="PATRIC" id="fig|1201294.9.peg.887"/>
<dbReference type="InterPro" id="IPR023198">
    <property type="entry name" value="PGP-like_dom2"/>
</dbReference>
<organism evidence="2 3">
    <name type="scientific">Methanoculleus bourgensis (strain ATCC 43281 / DSM 3045 / OCM 15 / MS2)</name>
    <name type="common">Methanogenium bourgense</name>
    <dbReference type="NCBI Taxonomy" id="1201294"/>
    <lineage>
        <taxon>Archaea</taxon>
        <taxon>Methanobacteriati</taxon>
        <taxon>Methanobacteriota</taxon>
        <taxon>Stenosarchaea group</taxon>
        <taxon>Methanomicrobia</taxon>
        <taxon>Methanomicrobiales</taxon>
        <taxon>Methanomicrobiaceae</taxon>
        <taxon>Methanoculleus</taxon>
    </lineage>
</organism>
<dbReference type="NCBIfam" id="TIGR01549">
    <property type="entry name" value="HAD-SF-IA-v1"/>
    <property type="match status" value="1"/>
</dbReference>
<dbReference type="SFLD" id="SFLDS00003">
    <property type="entry name" value="Haloacid_Dehalogenase"/>
    <property type="match status" value="1"/>
</dbReference>
<dbReference type="GO" id="GO:0008967">
    <property type="term" value="F:phosphoglycolate phosphatase activity"/>
    <property type="evidence" value="ECO:0007669"/>
    <property type="project" value="TreeGrafter"/>
</dbReference>
<dbReference type="SFLD" id="SFLDG01129">
    <property type="entry name" value="C1.5:_HAD__Beta-PGM__Phosphata"/>
    <property type="match status" value="1"/>
</dbReference>
<dbReference type="AlphaFoldDB" id="I7LLX2"/>
<proteinExistence type="inferred from homology"/>
<dbReference type="InterPro" id="IPR050155">
    <property type="entry name" value="HAD-like_hydrolase_sf"/>
</dbReference>
<dbReference type="GO" id="GO:0006281">
    <property type="term" value="P:DNA repair"/>
    <property type="evidence" value="ECO:0007669"/>
    <property type="project" value="TreeGrafter"/>
</dbReference>
<dbReference type="EMBL" id="HE964772">
    <property type="protein sequence ID" value="CCJ35734.1"/>
    <property type="molecule type" value="Genomic_DNA"/>
</dbReference>
<comment type="similarity">
    <text evidence="1">Belongs to the HAD-like hydrolase superfamily.</text>
</comment>
<dbReference type="GO" id="GO:0005829">
    <property type="term" value="C:cytosol"/>
    <property type="evidence" value="ECO:0007669"/>
    <property type="project" value="TreeGrafter"/>
</dbReference>
<gene>
    <name evidence="2" type="ordered locus">BN140_0811</name>
</gene>
<dbReference type="InterPro" id="IPR006439">
    <property type="entry name" value="HAD-SF_hydro_IA"/>
</dbReference>
<dbReference type="Gene3D" id="3.40.50.1000">
    <property type="entry name" value="HAD superfamily/HAD-like"/>
    <property type="match status" value="1"/>
</dbReference>
<evidence type="ECO:0000313" key="2">
    <source>
        <dbReference type="EMBL" id="CCJ35734.1"/>
    </source>
</evidence>
<dbReference type="InterPro" id="IPR036412">
    <property type="entry name" value="HAD-like_sf"/>
</dbReference>
<dbReference type="InterPro" id="IPR041492">
    <property type="entry name" value="HAD_2"/>
</dbReference>
<dbReference type="Pfam" id="PF13419">
    <property type="entry name" value="HAD_2"/>
    <property type="match status" value="1"/>
</dbReference>
<evidence type="ECO:0000313" key="3">
    <source>
        <dbReference type="Proteomes" id="UP000009007"/>
    </source>
</evidence>
<dbReference type="PANTHER" id="PTHR43434:SF1">
    <property type="entry name" value="PHOSPHOGLYCOLATE PHOSPHATASE"/>
    <property type="match status" value="1"/>
</dbReference>
<dbReference type="BioCyc" id="MBOU1201294:BN140_RS04075-MONOMER"/>
<name>I7LLX2_METBM</name>